<sequence>MPPGEGIWSTRGGPGPGRQTSAVARRAETSRGHAGRRAGRVGIDRLEVGGCGHDEHALVADAPGEASGCRVLRGEPVPPRVERGDRVRDDPESGRTGGGAGRASSSATAG</sequence>
<dbReference type="EMBL" id="BNEC01000003">
    <property type="protein sequence ID" value="GHI67069.1"/>
    <property type="molecule type" value="Genomic_DNA"/>
</dbReference>
<dbReference type="Proteomes" id="UP000613974">
    <property type="component" value="Unassembled WGS sequence"/>
</dbReference>
<accession>A0ABQ3SG57</accession>
<reference evidence="3" key="1">
    <citation type="submission" date="2023-07" db="EMBL/GenBank/DDBJ databases">
        <title>Whole genome shotgun sequence of Streptomyces nojiriensis NBRC 13794.</title>
        <authorList>
            <person name="Komaki H."/>
            <person name="Tamura T."/>
        </authorList>
    </citation>
    <scope>NUCLEOTIDE SEQUENCE [LARGE SCALE GENOMIC DNA]</scope>
    <source>
        <strain evidence="3">NBRC 13794</strain>
    </source>
</reference>
<evidence type="ECO:0000256" key="1">
    <source>
        <dbReference type="SAM" id="MobiDB-lite"/>
    </source>
</evidence>
<keyword evidence="3" id="KW-1185">Reference proteome</keyword>
<feature type="compositionally biased region" description="Basic and acidic residues" evidence="1">
    <location>
        <begin position="80"/>
        <end position="93"/>
    </location>
</feature>
<feature type="region of interest" description="Disordered" evidence="1">
    <location>
        <begin position="1"/>
        <end position="41"/>
    </location>
</feature>
<evidence type="ECO:0000313" key="3">
    <source>
        <dbReference type="Proteomes" id="UP000613974"/>
    </source>
</evidence>
<organism evidence="2 3">
    <name type="scientific">Streptomyces nojiriensis</name>
    <dbReference type="NCBI Taxonomy" id="66374"/>
    <lineage>
        <taxon>Bacteria</taxon>
        <taxon>Bacillati</taxon>
        <taxon>Actinomycetota</taxon>
        <taxon>Actinomycetes</taxon>
        <taxon>Kitasatosporales</taxon>
        <taxon>Streptomycetaceae</taxon>
        <taxon>Streptomyces</taxon>
    </lineage>
</organism>
<evidence type="ECO:0000313" key="2">
    <source>
        <dbReference type="EMBL" id="GHI67069.1"/>
    </source>
</evidence>
<name>A0ABQ3SG57_9ACTN</name>
<proteinExistence type="predicted"/>
<feature type="region of interest" description="Disordered" evidence="1">
    <location>
        <begin position="63"/>
        <end position="110"/>
    </location>
</feature>
<comment type="caution">
    <text evidence="2">The sequence shown here is derived from an EMBL/GenBank/DDBJ whole genome shotgun (WGS) entry which is preliminary data.</text>
</comment>
<gene>
    <name evidence="2" type="ORF">Snoj_09870</name>
</gene>
<protein>
    <submittedName>
        <fullName evidence="2">Uncharacterized protein</fullName>
    </submittedName>
</protein>